<keyword evidence="2" id="KW-1185">Reference proteome</keyword>
<dbReference type="RefSeq" id="WP_217843096.1">
    <property type="nucleotide sequence ID" value="NZ_CP077076.1"/>
</dbReference>
<dbReference type="EMBL" id="CP077076">
    <property type="protein sequence ID" value="QXH53700.1"/>
    <property type="molecule type" value="Genomic_DNA"/>
</dbReference>
<reference evidence="1" key="1">
    <citation type="journal article" date="2021" name="Microorganisms">
        <title>The Ever-Expanding Pseudomonas Genus: Description of 43 New Species and Partition of the Pseudomonas putida Group.</title>
        <authorList>
            <person name="Girard L."/>
            <person name="Lood C."/>
            <person name="Hofte M."/>
            <person name="Vandamme P."/>
            <person name="Rokni-Zadeh H."/>
            <person name="van Noort V."/>
            <person name="Lavigne R."/>
            <person name="De Mot R."/>
        </authorList>
    </citation>
    <scope>NUCLEOTIDE SEQUENCE</scope>
    <source>
        <strain evidence="1">COW40</strain>
    </source>
</reference>
<protein>
    <submittedName>
        <fullName evidence="1">Uncharacterized protein</fullName>
    </submittedName>
</protein>
<sequence>MQVDIQQDEQGAGCKVIIDGHAVSFTSIAEAQAYVARLQERLQAAAHAFVPADQDS</sequence>
<evidence type="ECO:0000313" key="2">
    <source>
        <dbReference type="Proteomes" id="UP001046350"/>
    </source>
</evidence>
<accession>A0ABX8ND09</accession>
<proteinExistence type="predicted"/>
<dbReference type="Proteomes" id="UP001046350">
    <property type="component" value="Chromosome"/>
</dbReference>
<evidence type="ECO:0000313" key="1">
    <source>
        <dbReference type="EMBL" id="QXH53700.1"/>
    </source>
</evidence>
<organism evidence="1 2">
    <name type="scientific">Pseudomonas fakonensis</name>
    <dbReference type="NCBI Taxonomy" id="2842355"/>
    <lineage>
        <taxon>Bacteria</taxon>
        <taxon>Pseudomonadati</taxon>
        <taxon>Pseudomonadota</taxon>
        <taxon>Gammaproteobacteria</taxon>
        <taxon>Pseudomonadales</taxon>
        <taxon>Pseudomonadaceae</taxon>
        <taxon>Pseudomonas</taxon>
    </lineage>
</organism>
<name>A0ABX8ND09_9PSED</name>
<gene>
    <name evidence="1" type="ORF">KSS94_11525</name>
</gene>